<dbReference type="AlphaFoldDB" id="A0A1U8KX73"/>
<proteinExistence type="predicted"/>
<dbReference type="Proteomes" id="UP000818029">
    <property type="component" value="Chromosome D01"/>
</dbReference>
<dbReference type="PANTHER" id="PTHR46148">
    <property type="entry name" value="CHROMO DOMAIN-CONTAINING PROTEIN"/>
    <property type="match status" value="1"/>
</dbReference>
<dbReference type="Pfam" id="PF24626">
    <property type="entry name" value="SH3_Tf2-1"/>
    <property type="match status" value="1"/>
</dbReference>
<evidence type="ECO:0000313" key="3">
    <source>
        <dbReference type="RefSeq" id="XP_016706991.1"/>
    </source>
</evidence>
<keyword evidence="2" id="KW-1185">Reference proteome</keyword>
<gene>
    <name evidence="3" type="primary">LOC107921676</name>
</gene>
<dbReference type="RefSeq" id="XP_016706991.1">
    <property type="nucleotide sequence ID" value="XM_016851502.1"/>
</dbReference>
<accession>A0A1U8KX73</accession>
<sequence length="208" mass="24508">MAYQPQTDGQSDRVIQVLEDMLRSYVIKFNGRKCRTPLCWVELDEKVIGPELVRETKEKVKIICKRLKAATNRKKSYVDLKHQDIKFQAGDKVFLKVSPWKKVLRFGRKGKFSPKYVGSYEVVERIGLVAYRLKLRPKLQRIHDVFHVFIPQKCCSNLSHIAPVEEIEVRLHLTYDEEPMEILAHKEKVLRNKRVPLVKVLWCNHKTE</sequence>
<dbReference type="PaxDb" id="3635-A0A1U8KX73"/>
<name>A0A1U8KX73_GOSHI</name>
<reference evidence="2" key="1">
    <citation type="journal article" date="2020" name="Nat. Genet.">
        <title>Genomic diversifications of five Gossypium allopolyploid species and their impact on cotton improvement.</title>
        <authorList>
            <person name="Chen Z.J."/>
            <person name="Sreedasyam A."/>
            <person name="Ando A."/>
            <person name="Song Q."/>
            <person name="De Santiago L.M."/>
            <person name="Hulse-Kemp A.M."/>
            <person name="Ding M."/>
            <person name="Ye W."/>
            <person name="Kirkbride R.C."/>
            <person name="Jenkins J."/>
            <person name="Plott C."/>
            <person name="Lovell J."/>
            <person name="Lin Y.M."/>
            <person name="Vaughn R."/>
            <person name="Liu B."/>
            <person name="Simpson S."/>
            <person name="Scheffler B.E."/>
            <person name="Wen L."/>
            <person name="Saski C.A."/>
            <person name="Grover C.E."/>
            <person name="Hu G."/>
            <person name="Conover J.L."/>
            <person name="Carlson J.W."/>
            <person name="Shu S."/>
            <person name="Boston L.B."/>
            <person name="Williams M."/>
            <person name="Peterson D.G."/>
            <person name="McGee K."/>
            <person name="Jones D.C."/>
            <person name="Wendel J.F."/>
            <person name="Stelly D.M."/>
            <person name="Grimwood J."/>
            <person name="Schmutz J."/>
        </authorList>
    </citation>
    <scope>NUCLEOTIDE SEQUENCE [LARGE SCALE GENOMIC DNA]</scope>
    <source>
        <strain evidence="2">cv. TM-1</strain>
    </source>
</reference>
<protein>
    <recommendedName>
        <fullName evidence="1">Tf2-1-like SH3-like domain-containing protein</fullName>
    </recommendedName>
</protein>
<dbReference type="PANTHER" id="PTHR46148:SF44">
    <property type="entry name" value="GAG-POL POLYPROTEIN"/>
    <property type="match status" value="1"/>
</dbReference>
<evidence type="ECO:0000313" key="2">
    <source>
        <dbReference type="Proteomes" id="UP000818029"/>
    </source>
</evidence>
<dbReference type="InterPro" id="IPR056924">
    <property type="entry name" value="SH3_Tf2-1"/>
</dbReference>
<feature type="domain" description="Tf2-1-like SH3-like" evidence="1">
    <location>
        <begin position="90"/>
        <end position="150"/>
    </location>
</feature>
<reference evidence="3" key="2">
    <citation type="submission" date="2025-08" db="UniProtKB">
        <authorList>
            <consortium name="RefSeq"/>
        </authorList>
    </citation>
    <scope>IDENTIFICATION</scope>
</reference>
<dbReference type="OrthoDB" id="992628at2759"/>
<evidence type="ECO:0000259" key="1">
    <source>
        <dbReference type="Pfam" id="PF24626"/>
    </source>
</evidence>
<organism evidence="2 3">
    <name type="scientific">Gossypium hirsutum</name>
    <name type="common">Upland cotton</name>
    <name type="synonym">Gossypium mexicanum</name>
    <dbReference type="NCBI Taxonomy" id="3635"/>
    <lineage>
        <taxon>Eukaryota</taxon>
        <taxon>Viridiplantae</taxon>
        <taxon>Streptophyta</taxon>
        <taxon>Embryophyta</taxon>
        <taxon>Tracheophyta</taxon>
        <taxon>Spermatophyta</taxon>
        <taxon>Magnoliopsida</taxon>
        <taxon>eudicotyledons</taxon>
        <taxon>Gunneridae</taxon>
        <taxon>Pentapetalae</taxon>
        <taxon>rosids</taxon>
        <taxon>malvids</taxon>
        <taxon>Malvales</taxon>
        <taxon>Malvaceae</taxon>
        <taxon>Malvoideae</taxon>
        <taxon>Gossypium</taxon>
    </lineage>
</organism>
<dbReference type="STRING" id="3635.A0A1U8KX73"/>
<dbReference type="KEGG" id="ghi:107921676"/>
<dbReference type="GeneID" id="107921676"/>